<sequence length="441" mass="45741">MKAKNLFKCMLVVAALFMYSCSSDSDNEPGEPTNPGGGSGITSITVTASQNSIELGGSITFTVTANDGSNVSSSSTIRVNNSAISGLDFTPTATGTYQITAQYQQINSGAISVEVTPPVITALRVESNDTSVKVGDTASFTVIGSDASGNDYTITDSATLTVNGNQISGHAMMVTAMGDLEVTASKDGLTSGVFNLPVTGETAPATFAKMAVIEDFTGTWCGWCPRVSYAIEQVEAQSDRVFAVGAHSGDNMQNSYSQTLVSQFNPGGSYPTAVINRDQEWTFPEPSNVAQATNLATGTTSSGLSLNSMVVGNNLQVYVSAAFAQNTSGAKLVVMVLEDGIVASQANYTTYYGGVDPITNFVHNHTLRHSITNVLGDAIPAGSTAAGQKHTEFFDIAMPGNVSDSSKVSVIAMIVGADNKVINAAFSKTGTAEADSDFLAN</sequence>
<dbReference type="Proteomes" id="UP000244090">
    <property type="component" value="Unassembled WGS sequence"/>
</dbReference>
<evidence type="ECO:0000256" key="1">
    <source>
        <dbReference type="SAM" id="MobiDB-lite"/>
    </source>
</evidence>
<protein>
    <submittedName>
        <fullName evidence="3">Outer membrane protein Omp28</fullName>
    </submittedName>
</protein>
<dbReference type="Pfam" id="PF11551">
    <property type="entry name" value="Omp28"/>
    <property type="match status" value="1"/>
</dbReference>
<name>A0A2T6C5J5_9FLAO</name>
<comment type="caution">
    <text evidence="3">The sequence shown here is derived from an EMBL/GenBank/DDBJ whole genome shotgun (WGS) entry which is preliminary data.</text>
</comment>
<feature type="region of interest" description="Disordered" evidence="1">
    <location>
        <begin position="24"/>
        <end position="43"/>
    </location>
</feature>
<dbReference type="InterPro" id="IPR013783">
    <property type="entry name" value="Ig-like_fold"/>
</dbReference>
<dbReference type="EMBL" id="QBKT01000001">
    <property type="protein sequence ID" value="PTX63556.1"/>
    <property type="molecule type" value="Genomic_DNA"/>
</dbReference>
<gene>
    <name evidence="3" type="ORF">C8N46_101157</name>
</gene>
<dbReference type="PROSITE" id="PS51257">
    <property type="entry name" value="PROKAR_LIPOPROTEIN"/>
    <property type="match status" value="1"/>
</dbReference>
<reference evidence="3 4" key="1">
    <citation type="submission" date="2018-04" db="EMBL/GenBank/DDBJ databases">
        <title>Genomic Encyclopedia of Archaeal and Bacterial Type Strains, Phase II (KMG-II): from individual species to whole genera.</title>
        <authorList>
            <person name="Goeker M."/>
        </authorList>
    </citation>
    <scope>NUCLEOTIDE SEQUENCE [LARGE SCALE GENOMIC DNA]</scope>
    <source>
        <strain evidence="3 4">DSM 25731</strain>
    </source>
</reference>
<dbReference type="Gene3D" id="3.40.30.10">
    <property type="entry name" value="Glutaredoxin"/>
    <property type="match status" value="1"/>
</dbReference>
<feature type="chain" id="PRO_5015754569" evidence="2">
    <location>
        <begin position="26"/>
        <end position="441"/>
    </location>
</feature>
<keyword evidence="2" id="KW-0732">Signal</keyword>
<accession>A0A2T6C5J5</accession>
<dbReference type="InterPro" id="IPR036249">
    <property type="entry name" value="Thioredoxin-like_sf"/>
</dbReference>
<evidence type="ECO:0000313" key="3">
    <source>
        <dbReference type="EMBL" id="PTX63556.1"/>
    </source>
</evidence>
<feature type="signal peptide" evidence="2">
    <location>
        <begin position="1"/>
        <end position="25"/>
    </location>
</feature>
<dbReference type="AlphaFoldDB" id="A0A2T6C5J5"/>
<evidence type="ECO:0000256" key="2">
    <source>
        <dbReference type="SAM" id="SignalP"/>
    </source>
</evidence>
<proteinExistence type="predicted"/>
<dbReference type="SUPFAM" id="SSF52833">
    <property type="entry name" value="Thioredoxin-like"/>
    <property type="match status" value="1"/>
</dbReference>
<dbReference type="CDD" id="cd01659">
    <property type="entry name" value="TRX_superfamily"/>
    <property type="match status" value="1"/>
</dbReference>
<keyword evidence="4" id="KW-1185">Reference proteome</keyword>
<dbReference type="RefSeq" id="WP_108112946.1">
    <property type="nucleotide sequence ID" value="NZ_QBKT01000001.1"/>
</dbReference>
<evidence type="ECO:0000313" key="4">
    <source>
        <dbReference type="Proteomes" id="UP000244090"/>
    </source>
</evidence>
<organism evidence="3 4">
    <name type="scientific">Kordia periserrulae</name>
    <dbReference type="NCBI Taxonomy" id="701523"/>
    <lineage>
        <taxon>Bacteria</taxon>
        <taxon>Pseudomonadati</taxon>
        <taxon>Bacteroidota</taxon>
        <taxon>Flavobacteriia</taxon>
        <taxon>Flavobacteriales</taxon>
        <taxon>Flavobacteriaceae</taxon>
        <taxon>Kordia</taxon>
    </lineage>
</organism>
<dbReference type="OrthoDB" id="1081990at2"/>
<dbReference type="Gene3D" id="2.60.40.10">
    <property type="entry name" value="Immunoglobulins"/>
    <property type="match status" value="1"/>
</dbReference>
<dbReference type="InterPro" id="IPR021615">
    <property type="entry name" value="Omp28"/>
</dbReference>